<dbReference type="Proteomes" id="UP000179076">
    <property type="component" value="Unassembled WGS sequence"/>
</dbReference>
<gene>
    <name evidence="1" type="ORF">A2W18_01120</name>
</gene>
<accession>A0A1F6VFH7</accession>
<organism evidence="1 2">
    <name type="scientific">Candidatus Muproteobacteria bacterium RBG_16_60_9</name>
    <dbReference type="NCBI Taxonomy" id="1817755"/>
    <lineage>
        <taxon>Bacteria</taxon>
        <taxon>Pseudomonadati</taxon>
        <taxon>Pseudomonadota</taxon>
        <taxon>Candidatus Muproteobacteria</taxon>
    </lineage>
</organism>
<proteinExistence type="predicted"/>
<dbReference type="AlphaFoldDB" id="A0A1F6VFH7"/>
<evidence type="ECO:0000313" key="2">
    <source>
        <dbReference type="Proteomes" id="UP000179076"/>
    </source>
</evidence>
<protein>
    <submittedName>
        <fullName evidence="1">Uncharacterized protein</fullName>
    </submittedName>
</protein>
<reference evidence="1 2" key="1">
    <citation type="journal article" date="2016" name="Nat. Commun.">
        <title>Thousands of microbial genomes shed light on interconnected biogeochemical processes in an aquifer system.</title>
        <authorList>
            <person name="Anantharaman K."/>
            <person name="Brown C.T."/>
            <person name="Hug L.A."/>
            <person name="Sharon I."/>
            <person name="Castelle C.J."/>
            <person name="Probst A.J."/>
            <person name="Thomas B.C."/>
            <person name="Singh A."/>
            <person name="Wilkins M.J."/>
            <person name="Karaoz U."/>
            <person name="Brodie E.L."/>
            <person name="Williams K.H."/>
            <person name="Hubbard S.S."/>
            <person name="Banfield J.F."/>
        </authorList>
    </citation>
    <scope>NUCLEOTIDE SEQUENCE [LARGE SCALE GENOMIC DNA]</scope>
</reference>
<evidence type="ECO:0000313" key="1">
    <source>
        <dbReference type="EMBL" id="OGI68348.1"/>
    </source>
</evidence>
<comment type="caution">
    <text evidence="1">The sequence shown here is derived from an EMBL/GenBank/DDBJ whole genome shotgun (WGS) entry which is preliminary data.</text>
</comment>
<sequence>MLGVKVGGAEAVLSVEASMRKFTDNTYTLTRRVVHTTGPIEDSVIFTTVPLDLYTYKILSHPNPELVGGEIQVRMPREPITVMVDRNFYNDKVEAGSFKVDSRVFKHTEGAPFSYPTLAQRNGLLAQYDGVSSNEVDVGQGTGFVTTEVNIFEEVTKGTSYSLEMTLDLKATAGGFISGAKIGGGLESMISYGRGKESIYQGSVAQLPASNFPKDAYRFGLFSYVYDDSASSQQFEVVNYWVRPQ</sequence>
<name>A0A1F6VFH7_9PROT</name>
<dbReference type="EMBL" id="MFSP01000041">
    <property type="protein sequence ID" value="OGI68348.1"/>
    <property type="molecule type" value="Genomic_DNA"/>
</dbReference>